<evidence type="ECO:0008006" key="4">
    <source>
        <dbReference type="Google" id="ProtNLM"/>
    </source>
</evidence>
<name>A0ABU6V876_9FABA</name>
<dbReference type="Pfam" id="PF09810">
    <property type="entry name" value="Exo5"/>
    <property type="match status" value="3"/>
</dbReference>
<dbReference type="InterPro" id="IPR019190">
    <property type="entry name" value="EXOV"/>
</dbReference>
<evidence type="ECO:0000313" key="3">
    <source>
        <dbReference type="Proteomes" id="UP001341840"/>
    </source>
</evidence>
<accession>A0ABU6V876</accession>
<dbReference type="PANTHER" id="PTHR14464:SF4">
    <property type="entry name" value="EXONUCLEASE V"/>
    <property type="match status" value="1"/>
</dbReference>
<gene>
    <name evidence="2" type="ORF">PIB30_013373</name>
</gene>
<comment type="similarity">
    <text evidence="1">Belongs to the EXO5 family.</text>
</comment>
<dbReference type="Proteomes" id="UP001341840">
    <property type="component" value="Unassembled WGS sequence"/>
</dbReference>
<dbReference type="EMBL" id="JASCZI010151069">
    <property type="protein sequence ID" value="MED6168643.1"/>
    <property type="molecule type" value="Genomic_DNA"/>
</dbReference>
<sequence>MDETSSEELSAINDNNHNNNLINIINNNNNNIPIEIISDEEMALIEAAFALASSSSTRSLSLSSAAAIRSSSPSPPPPPSTLLHTNTLSIKSITLLAKRRLSTGTSSSNGKVNHPDIEDLLPKKTKLHDSFLHRYRKGRGLSVTDLTGAEWCEKQMELSLSHGGRRTTKAMRAGIARHVELEEEVMKRVKVKIATKEDRWALKFLNFIHGVNQLLFTGLTRELPIIAYVENIWMVGVIDEIQTPLTKEHHNPILIDTKTRTRATLPSEPQRRNGRLQLMSYKYMWDNTIANDFPSGKFFTSFSLNPHQTLSEDLQEIGAGSDFHVSTLDDMVRCFANTCKMLAHAHNQLLLRYEYQADKSLLVEDKFEYDYEWLKNQIRSSLEFWQGQREANYAPEDERWKCRFCQFAADCPGYAESMTPKAEDSNIKQDDDDVTCITQGEDISSQISR</sequence>
<evidence type="ECO:0000313" key="2">
    <source>
        <dbReference type="EMBL" id="MED6168643.1"/>
    </source>
</evidence>
<reference evidence="2 3" key="1">
    <citation type="journal article" date="2023" name="Plants (Basel)">
        <title>Bridging the Gap: Combining Genomics and Transcriptomics Approaches to Understand Stylosanthes scabra, an Orphan Legume from the Brazilian Caatinga.</title>
        <authorList>
            <person name="Ferreira-Neto J.R.C."/>
            <person name="da Silva M.D."/>
            <person name="Binneck E."/>
            <person name="de Melo N.F."/>
            <person name="da Silva R.H."/>
            <person name="de Melo A.L.T.M."/>
            <person name="Pandolfi V."/>
            <person name="Bustamante F.O."/>
            <person name="Brasileiro-Vidal A.C."/>
            <person name="Benko-Iseppon A.M."/>
        </authorList>
    </citation>
    <scope>NUCLEOTIDE SEQUENCE [LARGE SCALE GENOMIC DNA]</scope>
    <source>
        <tissue evidence="2">Leaves</tissue>
    </source>
</reference>
<dbReference type="PANTHER" id="PTHR14464">
    <property type="entry name" value="EXONUCLEASE V"/>
    <property type="match status" value="1"/>
</dbReference>
<proteinExistence type="inferred from homology"/>
<evidence type="ECO:0000256" key="1">
    <source>
        <dbReference type="ARBA" id="ARBA00009797"/>
    </source>
</evidence>
<organism evidence="2 3">
    <name type="scientific">Stylosanthes scabra</name>
    <dbReference type="NCBI Taxonomy" id="79078"/>
    <lineage>
        <taxon>Eukaryota</taxon>
        <taxon>Viridiplantae</taxon>
        <taxon>Streptophyta</taxon>
        <taxon>Embryophyta</taxon>
        <taxon>Tracheophyta</taxon>
        <taxon>Spermatophyta</taxon>
        <taxon>Magnoliopsida</taxon>
        <taxon>eudicotyledons</taxon>
        <taxon>Gunneridae</taxon>
        <taxon>Pentapetalae</taxon>
        <taxon>rosids</taxon>
        <taxon>fabids</taxon>
        <taxon>Fabales</taxon>
        <taxon>Fabaceae</taxon>
        <taxon>Papilionoideae</taxon>
        <taxon>50 kb inversion clade</taxon>
        <taxon>dalbergioids sensu lato</taxon>
        <taxon>Dalbergieae</taxon>
        <taxon>Pterocarpus clade</taxon>
        <taxon>Stylosanthes</taxon>
    </lineage>
</organism>
<protein>
    <recommendedName>
        <fullName evidence="4">Exonuclease V</fullName>
    </recommendedName>
</protein>
<keyword evidence="3" id="KW-1185">Reference proteome</keyword>
<dbReference type="InterPro" id="IPR011604">
    <property type="entry name" value="PDDEXK-like_dom_sf"/>
</dbReference>
<comment type="caution">
    <text evidence="2">The sequence shown here is derived from an EMBL/GenBank/DDBJ whole genome shotgun (WGS) entry which is preliminary data.</text>
</comment>
<dbReference type="Gene3D" id="3.90.320.10">
    <property type="match status" value="1"/>
</dbReference>